<evidence type="ECO:0000313" key="1">
    <source>
        <dbReference type="EMBL" id="KOA19431.1"/>
    </source>
</evidence>
<organism evidence="1 2">
    <name type="scientific">Clostridium homopropionicum DSM 5847</name>
    <dbReference type="NCBI Taxonomy" id="1121318"/>
    <lineage>
        <taxon>Bacteria</taxon>
        <taxon>Bacillati</taxon>
        <taxon>Bacillota</taxon>
        <taxon>Clostridia</taxon>
        <taxon>Eubacteriales</taxon>
        <taxon>Clostridiaceae</taxon>
        <taxon>Clostridium</taxon>
    </lineage>
</organism>
<protein>
    <recommendedName>
        <fullName evidence="3">ArnR1-like winged helix-turn-helix domain-containing protein</fullName>
    </recommendedName>
</protein>
<sequence>MVTELFLNEIYNRISYLAYLYENRTSSINYDKNRISVFNFNLLIKKGYIEVYEDNENKLVTITEKGIEFILSHIEDFKKVS</sequence>
<dbReference type="PATRIC" id="fig|1121318.3.peg.2231"/>
<dbReference type="EMBL" id="LHUR01000024">
    <property type="protein sequence ID" value="KOA19431.1"/>
    <property type="molecule type" value="Genomic_DNA"/>
</dbReference>
<proteinExistence type="predicted"/>
<dbReference type="SUPFAM" id="SSF46785">
    <property type="entry name" value="Winged helix' DNA-binding domain"/>
    <property type="match status" value="1"/>
</dbReference>
<evidence type="ECO:0008006" key="3">
    <source>
        <dbReference type="Google" id="ProtNLM"/>
    </source>
</evidence>
<keyword evidence="2" id="KW-1185">Reference proteome</keyword>
<dbReference type="AlphaFoldDB" id="A0A0L6Z8X2"/>
<dbReference type="Proteomes" id="UP000037043">
    <property type="component" value="Unassembled WGS sequence"/>
</dbReference>
<evidence type="ECO:0000313" key="2">
    <source>
        <dbReference type="Proteomes" id="UP000037043"/>
    </source>
</evidence>
<accession>A0A0L6Z8X2</accession>
<dbReference type="InterPro" id="IPR036390">
    <property type="entry name" value="WH_DNA-bd_sf"/>
</dbReference>
<reference evidence="2" key="1">
    <citation type="submission" date="2015-08" db="EMBL/GenBank/DDBJ databases">
        <title>Genome sequence of the strict anaerobe Clostridium homopropionicum LuHBu1 (DSM 5847T).</title>
        <authorList>
            <person name="Poehlein A."/>
            <person name="Beck M."/>
            <person name="Schiel-Bengelsdorf B."/>
            <person name="Bengelsdorf F.R."/>
            <person name="Daniel R."/>
            <person name="Duerre P."/>
        </authorList>
    </citation>
    <scope>NUCLEOTIDE SEQUENCE [LARGE SCALE GENOMIC DNA]</scope>
    <source>
        <strain evidence="2">DSM 5847</strain>
    </source>
</reference>
<comment type="caution">
    <text evidence="1">The sequence shown here is derived from an EMBL/GenBank/DDBJ whole genome shotgun (WGS) entry which is preliminary data.</text>
</comment>
<name>A0A0L6Z8X2_9CLOT</name>
<gene>
    <name evidence="1" type="ORF">CLHOM_22220</name>
</gene>